<dbReference type="AlphaFoldDB" id="A0A8I0HP98"/>
<keyword evidence="4" id="KW-1185">Reference proteome</keyword>
<evidence type="ECO:0000313" key="4">
    <source>
        <dbReference type="Proteomes" id="UP000650224"/>
    </source>
</evidence>
<protein>
    <submittedName>
        <fullName evidence="3">Type IV toxin-antitoxin system AbiEi family antitoxin domain-containing protein</fullName>
    </submittedName>
</protein>
<feature type="domain" description="AbiEi antitoxin N-terminal" evidence="2">
    <location>
        <begin position="27"/>
        <end position="68"/>
    </location>
</feature>
<reference evidence="3 4" key="1">
    <citation type="submission" date="2020-08" db="EMBL/GenBank/DDBJ databases">
        <title>A Genomic Blueprint of the Chicken Gut Microbiome.</title>
        <authorList>
            <person name="Gilroy R."/>
            <person name="Ravi A."/>
            <person name="Getino M."/>
            <person name="Pursley I."/>
            <person name="Horton D.L."/>
            <person name="Alikhan N.-F."/>
            <person name="Baker D."/>
            <person name="Gharbi K."/>
            <person name="Hall N."/>
            <person name="Watson M."/>
            <person name="Adriaenssens E.M."/>
            <person name="Foster-Nyarko E."/>
            <person name="Jarju S."/>
            <person name="Secka A."/>
            <person name="Antonio M."/>
            <person name="Oren A."/>
            <person name="Chaudhuri R."/>
            <person name="La Ragione R.M."/>
            <person name="Hildebrand F."/>
            <person name="Pallen M.J."/>
        </authorList>
    </citation>
    <scope>NUCLEOTIDE SEQUENCE [LARGE SCALE GENOMIC DNA]</scope>
    <source>
        <strain evidence="3 4">Sa1YVA5</strain>
    </source>
</reference>
<evidence type="ECO:0000313" key="3">
    <source>
        <dbReference type="EMBL" id="MBD8029603.1"/>
    </source>
</evidence>
<name>A0A8I0HP98_9CORY</name>
<gene>
    <name evidence="3" type="ORF">H9627_04535</name>
</gene>
<comment type="caution">
    <text evidence="3">The sequence shown here is derived from an EMBL/GenBank/DDBJ whole genome shotgun (WGS) entry which is preliminary data.</text>
</comment>
<dbReference type="Proteomes" id="UP000650224">
    <property type="component" value="Unassembled WGS sequence"/>
</dbReference>
<dbReference type="Pfam" id="PF13338">
    <property type="entry name" value="AbiEi_4"/>
    <property type="match status" value="1"/>
</dbReference>
<dbReference type="EMBL" id="JACSPR010000002">
    <property type="protein sequence ID" value="MBD8029603.1"/>
    <property type="molecule type" value="Genomic_DNA"/>
</dbReference>
<sequence length="335" mass="36763">MFRLFDTFPGGTVRAASVLEELEIFGSSQWGLVTTAQARALGIDRLWLSRMSARGTLQRIRHGVYALPSARHGPFQDLQATWLSTEPDLAAESRLHADDPVTVSHISAAGVHHLGDLVPARHEFSSPARRQTTQPDIQFHRQEVPPHDRVWIDGLPVTSVPRTVADLAEAAVDFDHLARVVRDAVAEHNVVVTDLAERLFPHVYSYGADSGSELVESLLNHTGFFPPDSRLAPNSWQATMSELITPELEQLLRKEIRASLSTFLDDGAFAHGQKQVMAQFTETLQQVLRQAPGLSDAGAGMSRLPGTIPSPPPPAEEHDPRGGQPLNTVEEENDD</sequence>
<organism evidence="3 4">
    <name type="scientific">Corynebacterium gallinarum</name>
    <dbReference type="NCBI Taxonomy" id="2762214"/>
    <lineage>
        <taxon>Bacteria</taxon>
        <taxon>Bacillati</taxon>
        <taxon>Actinomycetota</taxon>
        <taxon>Actinomycetes</taxon>
        <taxon>Mycobacteriales</taxon>
        <taxon>Corynebacteriaceae</taxon>
        <taxon>Corynebacterium</taxon>
    </lineage>
</organism>
<dbReference type="InterPro" id="IPR025159">
    <property type="entry name" value="AbiEi_N"/>
</dbReference>
<feature type="region of interest" description="Disordered" evidence="1">
    <location>
        <begin position="294"/>
        <end position="335"/>
    </location>
</feature>
<accession>A0A8I0HP98</accession>
<evidence type="ECO:0000259" key="2">
    <source>
        <dbReference type="Pfam" id="PF13338"/>
    </source>
</evidence>
<proteinExistence type="predicted"/>
<evidence type="ECO:0000256" key="1">
    <source>
        <dbReference type="SAM" id="MobiDB-lite"/>
    </source>
</evidence>